<gene>
    <name evidence="1" type="ORF">MG293_005682</name>
</gene>
<evidence type="ECO:0000313" key="1">
    <source>
        <dbReference type="EMBL" id="KAI4545416.1"/>
    </source>
</evidence>
<dbReference type="Proteomes" id="UP001214576">
    <property type="component" value="Unassembled WGS sequence"/>
</dbReference>
<dbReference type="AlphaFoldDB" id="A0AAD4UHL6"/>
<evidence type="ECO:0000313" key="2">
    <source>
        <dbReference type="Proteomes" id="UP001214576"/>
    </source>
</evidence>
<name>A0AAD4UHL6_OVIAM</name>
<comment type="caution">
    <text evidence="1">The sequence shown here is derived from an EMBL/GenBank/DDBJ whole genome shotgun (WGS) entry which is preliminary data.</text>
</comment>
<accession>A0AAD4UHL6</accession>
<reference evidence="1" key="1">
    <citation type="submission" date="2022-03" db="EMBL/GenBank/DDBJ databases">
        <title>Genomic analyses of argali, domestic sheep and their hybrids provide insights into chromosomal evolution, heterosis and genetic basis of agronomic traits.</title>
        <authorList>
            <person name="Li M."/>
        </authorList>
    </citation>
    <scope>NUCLEOTIDE SEQUENCE</scope>
    <source>
        <strain evidence="1">CAU-MHL-2022a</strain>
        <tissue evidence="1">Skin</tissue>
    </source>
</reference>
<dbReference type="EMBL" id="JAKZEL010000003">
    <property type="protein sequence ID" value="KAI4545416.1"/>
    <property type="molecule type" value="Genomic_DNA"/>
</dbReference>
<protein>
    <submittedName>
        <fullName evidence="1">Uncharacterized protein</fullName>
    </submittedName>
</protein>
<proteinExistence type="predicted"/>
<sequence length="196" mass="22004">MFESEVTAGRRVSEILKVRFECEKFGGLCYVCTFSGFIEARVPKFEYEIESFAFGVLNSGCEGPYLIKNLIESETVMSLNPSKVCDLTDKFGNLFSGHEVSELNQGSVLQDVRSLNPLSIYVLYIESLVSGSVFKGVYIECEFSELLDSVFQELILSGIVNILWPLNQMTDRCRLLLLPLLVLLVCSFRADLVPLL</sequence>
<keyword evidence="2" id="KW-1185">Reference proteome</keyword>
<organism evidence="1 2">
    <name type="scientific">Ovis ammon polii</name>
    <dbReference type="NCBI Taxonomy" id="230172"/>
    <lineage>
        <taxon>Eukaryota</taxon>
        <taxon>Metazoa</taxon>
        <taxon>Chordata</taxon>
        <taxon>Craniata</taxon>
        <taxon>Vertebrata</taxon>
        <taxon>Euteleostomi</taxon>
        <taxon>Mammalia</taxon>
        <taxon>Eutheria</taxon>
        <taxon>Laurasiatheria</taxon>
        <taxon>Artiodactyla</taxon>
        <taxon>Ruminantia</taxon>
        <taxon>Pecora</taxon>
        <taxon>Bovidae</taxon>
        <taxon>Caprinae</taxon>
        <taxon>Ovis</taxon>
    </lineage>
</organism>